<evidence type="ECO:0000256" key="7">
    <source>
        <dbReference type="RuleBase" id="RU003619"/>
    </source>
</evidence>
<dbReference type="PANTHER" id="PTHR11205">
    <property type="entry name" value="RIBOSOMAL PROTEIN S7"/>
    <property type="match status" value="1"/>
</dbReference>
<keyword evidence="3 6" id="KW-0694">RNA-binding</keyword>
<organism evidence="9 10">
    <name type="scientific">Myroides guanonis</name>
    <dbReference type="NCBI Taxonomy" id="1150112"/>
    <lineage>
        <taxon>Bacteria</taxon>
        <taxon>Pseudomonadati</taxon>
        <taxon>Bacteroidota</taxon>
        <taxon>Flavobacteriia</taxon>
        <taxon>Flavobacteriales</taxon>
        <taxon>Flavobacteriaceae</taxon>
        <taxon>Myroides</taxon>
    </lineage>
</organism>
<comment type="subunit">
    <text evidence="6">Part of the 30S ribosomal subunit. Contacts proteins S9 and S11.</text>
</comment>
<evidence type="ECO:0000256" key="3">
    <source>
        <dbReference type="ARBA" id="ARBA00022884"/>
    </source>
</evidence>
<evidence type="ECO:0000313" key="10">
    <source>
        <dbReference type="Proteomes" id="UP000243887"/>
    </source>
</evidence>
<evidence type="ECO:0000256" key="6">
    <source>
        <dbReference type="HAMAP-Rule" id="MF_00480"/>
    </source>
</evidence>
<dbReference type="PIRSF" id="PIRSF002122">
    <property type="entry name" value="RPS7p_RPS7a_RPS5e_RPS7o"/>
    <property type="match status" value="1"/>
</dbReference>
<evidence type="ECO:0000259" key="8">
    <source>
        <dbReference type="Pfam" id="PF00177"/>
    </source>
</evidence>
<dbReference type="STRING" id="1150112.SAMN04487893_10238"/>
<dbReference type="OrthoDB" id="9807653at2"/>
<dbReference type="HAMAP" id="MF_00480_B">
    <property type="entry name" value="Ribosomal_uS7_B"/>
    <property type="match status" value="1"/>
</dbReference>
<comment type="similarity">
    <text evidence="1 6 7">Belongs to the universal ribosomal protein uS7 family.</text>
</comment>
<accession>A0A1I3M4S1</accession>
<dbReference type="NCBIfam" id="TIGR01029">
    <property type="entry name" value="rpsG_bact"/>
    <property type="match status" value="1"/>
</dbReference>
<dbReference type="GO" id="GO:0015935">
    <property type="term" value="C:small ribosomal subunit"/>
    <property type="evidence" value="ECO:0007669"/>
    <property type="project" value="InterPro"/>
</dbReference>
<dbReference type="RefSeq" id="WP_090677822.1">
    <property type="nucleotide sequence ID" value="NZ_FORU01000002.1"/>
</dbReference>
<keyword evidence="6" id="KW-0820">tRNA-binding</keyword>
<dbReference type="InterPro" id="IPR020606">
    <property type="entry name" value="Ribosomal_uS7_CS"/>
</dbReference>
<dbReference type="GO" id="GO:0006412">
    <property type="term" value="P:translation"/>
    <property type="evidence" value="ECO:0007669"/>
    <property type="project" value="UniProtKB-UniRule"/>
</dbReference>
<dbReference type="PROSITE" id="PS00052">
    <property type="entry name" value="RIBOSOMAL_S7"/>
    <property type="match status" value="1"/>
</dbReference>
<evidence type="ECO:0000256" key="5">
    <source>
        <dbReference type="ARBA" id="ARBA00023274"/>
    </source>
</evidence>
<comment type="function">
    <text evidence="6">One of the primary rRNA binding proteins, it binds directly to 16S rRNA where it nucleates assembly of the head domain of the 30S subunit. Is located at the subunit interface close to the decoding center, probably blocks exit of the E-site tRNA.</text>
</comment>
<dbReference type="GO" id="GO:0000049">
    <property type="term" value="F:tRNA binding"/>
    <property type="evidence" value="ECO:0007669"/>
    <property type="project" value="UniProtKB-UniRule"/>
</dbReference>
<evidence type="ECO:0000256" key="2">
    <source>
        <dbReference type="ARBA" id="ARBA00022730"/>
    </source>
</evidence>
<keyword evidence="10" id="KW-1185">Reference proteome</keyword>
<protein>
    <recommendedName>
        <fullName evidence="6">Small ribosomal subunit protein uS7</fullName>
    </recommendedName>
</protein>
<sequence length="158" mass="18440">MRKRQAKKRPLLPDPKFNDQLVTRFVNNLMWDGKKSTAFKVFYDALEIVEEKKQDEEKTSLEIWKDALTNVMPHVEVRSRRVGGATFQIPMQIRPDRKISMAMKWMILYARRRNEKSMPAKLAAEILAGAKEEGAAVKKKMDTHKMAEANKAFSHFRF</sequence>
<dbReference type="FunFam" id="1.10.455.10:FF:000001">
    <property type="entry name" value="30S ribosomal protein S7"/>
    <property type="match status" value="1"/>
</dbReference>
<reference evidence="10" key="1">
    <citation type="submission" date="2016-10" db="EMBL/GenBank/DDBJ databases">
        <authorList>
            <person name="Varghese N."/>
            <person name="Submissions S."/>
        </authorList>
    </citation>
    <scope>NUCLEOTIDE SEQUENCE [LARGE SCALE GENOMIC DNA]</scope>
    <source>
        <strain evidence="10">DSM 26542</strain>
    </source>
</reference>
<dbReference type="InterPro" id="IPR023798">
    <property type="entry name" value="Ribosomal_uS7_dom"/>
</dbReference>
<dbReference type="SUPFAM" id="SSF47973">
    <property type="entry name" value="Ribosomal protein S7"/>
    <property type="match status" value="1"/>
</dbReference>
<keyword evidence="4 6" id="KW-0689">Ribosomal protein</keyword>
<name>A0A1I3M4S1_9FLAO</name>
<feature type="domain" description="Small ribosomal subunit protein uS7" evidence="8">
    <location>
        <begin position="1"/>
        <end position="151"/>
    </location>
</feature>
<dbReference type="Proteomes" id="UP000243887">
    <property type="component" value="Unassembled WGS sequence"/>
</dbReference>
<dbReference type="Pfam" id="PF00177">
    <property type="entry name" value="Ribosomal_S7"/>
    <property type="match status" value="1"/>
</dbReference>
<keyword evidence="5 6" id="KW-0687">Ribonucleoprotein</keyword>
<evidence type="ECO:0000256" key="1">
    <source>
        <dbReference type="ARBA" id="ARBA00007151"/>
    </source>
</evidence>
<dbReference type="Gene3D" id="1.10.455.10">
    <property type="entry name" value="Ribosomal protein S7 domain"/>
    <property type="match status" value="1"/>
</dbReference>
<gene>
    <name evidence="6" type="primary">rpsG</name>
    <name evidence="9" type="ORF">SAMN04487893_10238</name>
</gene>
<dbReference type="EMBL" id="FORU01000002">
    <property type="protein sequence ID" value="SFI92011.1"/>
    <property type="molecule type" value="Genomic_DNA"/>
</dbReference>
<dbReference type="GO" id="GO:0019843">
    <property type="term" value="F:rRNA binding"/>
    <property type="evidence" value="ECO:0007669"/>
    <property type="project" value="UniProtKB-UniRule"/>
</dbReference>
<dbReference type="GO" id="GO:0003735">
    <property type="term" value="F:structural constituent of ribosome"/>
    <property type="evidence" value="ECO:0007669"/>
    <property type="project" value="InterPro"/>
</dbReference>
<dbReference type="InterPro" id="IPR036823">
    <property type="entry name" value="Ribosomal_uS7_dom_sf"/>
</dbReference>
<dbReference type="AlphaFoldDB" id="A0A1I3M4S1"/>
<keyword evidence="2 6" id="KW-0699">rRNA-binding</keyword>
<dbReference type="CDD" id="cd14869">
    <property type="entry name" value="uS7_Bacteria"/>
    <property type="match status" value="1"/>
</dbReference>
<evidence type="ECO:0000256" key="4">
    <source>
        <dbReference type="ARBA" id="ARBA00022980"/>
    </source>
</evidence>
<dbReference type="InterPro" id="IPR000235">
    <property type="entry name" value="Ribosomal_uS7"/>
</dbReference>
<proteinExistence type="inferred from homology"/>
<dbReference type="InterPro" id="IPR005717">
    <property type="entry name" value="Ribosomal_uS7_bac/org-type"/>
</dbReference>
<evidence type="ECO:0000313" key="9">
    <source>
        <dbReference type="EMBL" id="SFI92011.1"/>
    </source>
</evidence>